<dbReference type="CDD" id="cd11334">
    <property type="entry name" value="AmyAc_TreS"/>
    <property type="match status" value="1"/>
</dbReference>
<proteinExistence type="inferred from homology"/>
<dbReference type="Gene3D" id="3.90.400.10">
    <property type="entry name" value="Oligo-1,6-glucosidase, Domain 2"/>
    <property type="match status" value="1"/>
</dbReference>
<dbReference type="GO" id="GO:0046872">
    <property type="term" value="F:metal ion binding"/>
    <property type="evidence" value="ECO:0007669"/>
    <property type="project" value="UniProtKB-KW"/>
</dbReference>
<dbReference type="GO" id="GO:0016740">
    <property type="term" value="F:transferase activity"/>
    <property type="evidence" value="ECO:0007669"/>
    <property type="project" value="UniProtKB-KW"/>
</dbReference>
<accession>A0A0A8QX14</accession>
<dbReference type="PANTHER" id="PTHR10357">
    <property type="entry name" value="ALPHA-AMYLASE FAMILY MEMBER"/>
    <property type="match status" value="1"/>
</dbReference>
<evidence type="ECO:0000259" key="9">
    <source>
        <dbReference type="SMART" id="SM00642"/>
    </source>
</evidence>
<dbReference type="GO" id="GO:0047471">
    <property type="term" value="F:maltose alpha-D-glucosyltransferase activity"/>
    <property type="evidence" value="ECO:0007669"/>
    <property type="project" value="UniProtKB-EC"/>
</dbReference>
<dbReference type="SUPFAM" id="SSF51011">
    <property type="entry name" value="Glycosyl hydrolase domain"/>
    <property type="match status" value="1"/>
</dbReference>
<dbReference type="SMART" id="SM00642">
    <property type="entry name" value="Aamy"/>
    <property type="match status" value="1"/>
</dbReference>
<dbReference type="Pfam" id="PF00128">
    <property type="entry name" value="Alpha-amylase"/>
    <property type="match status" value="2"/>
</dbReference>
<dbReference type="InterPro" id="IPR012810">
    <property type="entry name" value="TreS/a-amylase_N"/>
</dbReference>
<sequence length="605" mass="68839">MTSDQNMTSDQHSETPPIRALLGEDEERTADARAKLEMALSLTQPTGAVDPHDTSWFETAVFYEVMVRSFADSSGDGIGDLAGLTEHLDYLQWLGVDCLWLPPFFASPMTDGGYDVADYRAISPDLGTLSEFGDFIDKAHDRGIRIIIDFVMNHTSDHHPWFEESRRHPDGPYGDFYVWRDNPDGYPDARIIFIDTETSNWTFDPVRGQYFWHRFYSHQPDLNYENPKVLAEMLDALRFWLGFGVDGFRLDAVPYLVEEEGTNCENLPGTHDILKQVRKMVDEEFPGRILLCEANQWPHDVVEYFGDNDECQMAFHFPVMPRLYMGVARHTREAITTILASTPPVPQGCQWATFLRNHDELTLEMVTEDDRQYMWREYAPDPRMRLNLGIRRRLAPLMGNDPDKIRLMNAMLLSLPGSPVLYYGDEIGMGDDIWLHDRDGVRTPMQWTADPSAGFSTATPDKFFLPLLADPYSPQQVNVTDQMADPGSLLVWMRSMLTTRRQFPVFGRGEFIDMGGQNDAVLSFLRVLDDDKHGSQRLLCLNNLSPEEQDVLLYLPDDAGTKPVSLLTSQAMAPIAANGEFHDTLPAWGFAWLDLSKGSDEHESE</sequence>
<evidence type="ECO:0000256" key="3">
    <source>
        <dbReference type="ARBA" id="ARBA00012619"/>
    </source>
</evidence>
<evidence type="ECO:0000313" key="11">
    <source>
        <dbReference type="Proteomes" id="UP000250080"/>
    </source>
</evidence>
<comment type="similarity">
    <text evidence="2">Belongs to the glycosyl hydrolase 13 family. TreS subfamily.</text>
</comment>
<dbReference type="PANTHER" id="PTHR10357:SF219">
    <property type="entry name" value="MALTOSE ALPHA-D-GLUCOSYLTRANSFERASE"/>
    <property type="match status" value="1"/>
</dbReference>
<evidence type="ECO:0000256" key="6">
    <source>
        <dbReference type="ARBA" id="ARBA00023235"/>
    </source>
</evidence>
<evidence type="ECO:0000256" key="8">
    <source>
        <dbReference type="SAM" id="MobiDB-lite"/>
    </source>
</evidence>
<feature type="region of interest" description="Disordered" evidence="8">
    <location>
        <begin position="1"/>
        <end position="24"/>
    </location>
</feature>
<dbReference type="InterPro" id="IPR017853">
    <property type="entry name" value="GH"/>
</dbReference>
<dbReference type="SUPFAM" id="SSF51445">
    <property type="entry name" value="(Trans)glycosidases"/>
    <property type="match status" value="1"/>
</dbReference>
<dbReference type="Proteomes" id="UP000250080">
    <property type="component" value="Chromosome I"/>
</dbReference>
<dbReference type="InterPro" id="IPR006047">
    <property type="entry name" value="GH13_cat_dom"/>
</dbReference>
<dbReference type="InterPro" id="IPR045857">
    <property type="entry name" value="O16G_dom_2"/>
</dbReference>
<keyword evidence="4" id="KW-0479">Metal-binding</keyword>
<dbReference type="InterPro" id="IPR013780">
    <property type="entry name" value="Glyco_hydro_b"/>
</dbReference>
<feature type="domain" description="Glycosyl hydrolase family 13 catalytic" evidence="9">
    <location>
        <begin position="64"/>
        <end position="453"/>
    </location>
</feature>
<reference evidence="10 11" key="1">
    <citation type="submission" date="2016-09" db="EMBL/GenBank/DDBJ databases">
        <authorList>
            <person name="Laine KS P."/>
        </authorList>
    </citation>
    <scope>NUCLEOTIDE SEQUENCE [LARGE SCALE GENOMIC DNA]</scope>
    <source>
        <strain evidence="10">PFRJS-23</strain>
    </source>
</reference>
<evidence type="ECO:0000313" key="10">
    <source>
        <dbReference type="EMBL" id="SCQ78646.1"/>
    </source>
</evidence>
<dbReference type="EMBL" id="LT618793">
    <property type="protein sequence ID" value="SCQ78646.1"/>
    <property type="molecule type" value="Genomic_DNA"/>
</dbReference>
<dbReference type="NCBIfam" id="TIGR02456">
    <property type="entry name" value="treS_nterm"/>
    <property type="match status" value="1"/>
</dbReference>
<evidence type="ECO:0000256" key="4">
    <source>
        <dbReference type="ARBA" id="ARBA00022723"/>
    </source>
</evidence>
<keyword evidence="6" id="KW-0413">Isomerase</keyword>
<name>A0A0A8QX14_9ACTN</name>
<evidence type="ECO:0000256" key="1">
    <source>
        <dbReference type="ARBA" id="ARBA00001595"/>
    </source>
</evidence>
<dbReference type="FunFam" id="3.20.20.80:FF:000055">
    <property type="entry name" value="Trehalose synthase"/>
    <property type="match status" value="1"/>
</dbReference>
<dbReference type="Gene3D" id="2.60.40.1180">
    <property type="entry name" value="Golgi alpha-mannosidase II"/>
    <property type="match status" value="1"/>
</dbReference>
<dbReference type="InterPro" id="IPR032091">
    <property type="entry name" value="Malt_amylase-like_C"/>
</dbReference>
<evidence type="ECO:0000256" key="7">
    <source>
        <dbReference type="ARBA" id="ARBA00031378"/>
    </source>
</evidence>
<feature type="compositionally biased region" description="Polar residues" evidence="8">
    <location>
        <begin position="1"/>
        <end position="10"/>
    </location>
</feature>
<dbReference type="Pfam" id="PF16657">
    <property type="entry name" value="Malt_amylase_C"/>
    <property type="match status" value="1"/>
</dbReference>
<comment type="catalytic activity">
    <reaction evidence="1">
        <text>D-maltose = alpha,alpha-trehalose</text>
        <dbReference type="Rhea" id="RHEA:15145"/>
        <dbReference type="ChEBI" id="CHEBI:16551"/>
        <dbReference type="ChEBI" id="CHEBI:17306"/>
        <dbReference type="EC" id="5.4.99.16"/>
    </reaction>
</comment>
<evidence type="ECO:0000256" key="5">
    <source>
        <dbReference type="ARBA" id="ARBA00022837"/>
    </source>
</evidence>
<gene>
    <name evidence="10" type="ORF">PFR_JS23_1170</name>
</gene>
<keyword evidence="10" id="KW-0808">Transferase</keyword>
<organism evidence="10 11">
    <name type="scientific">Propionibacterium freudenreichii</name>
    <dbReference type="NCBI Taxonomy" id="1744"/>
    <lineage>
        <taxon>Bacteria</taxon>
        <taxon>Bacillati</taxon>
        <taxon>Actinomycetota</taxon>
        <taxon>Actinomycetes</taxon>
        <taxon>Propionibacteriales</taxon>
        <taxon>Propionibacteriaceae</taxon>
        <taxon>Propionibacterium</taxon>
    </lineage>
</organism>
<evidence type="ECO:0000256" key="2">
    <source>
        <dbReference type="ARBA" id="ARBA00005496"/>
    </source>
</evidence>
<keyword evidence="5" id="KW-0106">Calcium</keyword>
<dbReference type="Gene3D" id="3.20.20.80">
    <property type="entry name" value="Glycosidases"/>
    <property type="match status" value="1"/>
</dbReference>
<dbReference type="AlphaFoldDB" id="A0A0A8QX14"/>
<dbReference type="GO" id="GO:0005975">
    <property type="term" value="P:carbohydrate metabolic process"/>
    <property type="evidence" value="ECO:0007669"/>
    <property type="project" value="InterPro"/>
</dbReference>
<protein>
    <recommendedName>
        <fullName evidence="3">maltose alpha-D-glucosyltransferase</fullName>
        <ecNumber evidence="3">5.4.99.16</ecNumber>
    </recommendedName>
    <alternativeName>
        <fullName evidence="7">Maltose alpha-D-glucosyltransferase</fullName>
    </alternativeName>
</protein>
<dbReference type="EC" id="5.4.99.16" evidence="3"/>